<dbReference type="Proteomes" id="UP001217838">
    <property type="component" value="Unassembled WGS sequence"/>
</dbReference>
<evidence type="ECO:0000256" key="2">
    <source>
        <dbReference type="ARBA" id="ARBA00023015"/>
    </source>
</evidence>
<dbReference type="InterPro" id="IPR011006">
    <property type="entry name" value="CheY-like_superfamily"/>
</dbReference>
<dbReference type="SMART" id="SM00448">
    <property type="entry name" value="REC"/>
    <property type="match status" value="1"/>
</dbReference>
<dbReference type="InterPro" id="IPR001789">
    <property type="entry name" value="Sig_transdc_resp-reg_receiver"/>
</dbReference>
<keyword evidence="3" id="KW-0238">DNA-binding</keyword>
<dbReference type="SUPFAM" id="SSF46894">
    <property type="entry name" value="C-terminal effector domain of the bipartite response regulators"/>
    <property type="match status" value="1"/>
</dbReference>
<reference evidence="8 9" key="1">
    <citation type="submission" date="2022-11" db="EMBL/GenBank/DDBJ databases">
        <title>Minimal conservation of predation-associated metabolite biosynthetic gene clusters underscores biosynthetic potential of Myxococcota including descriptions for ten novel species: Archangium lansinium sp. nov., Myxococcus landrumus sp. nov., Nannocystis bai.</title>
        <authorList>
            <person name="Ahearne A."/>
            <person name="Stevens C."/>
            <person name="Dowd S."/>
        </authorList>
    </citation>
    <scope>NUCLEOTIDE SEQUENCE [LARGE SCALE GENOMIC DNA]</scope>
    <source>
        <strain evidence="8 9">NCELM</strain>
    </source>
</reference>
<dbReference type="InterPro" id="IPR058245">
    <property type="entry name" value="NreC/VraR/RcsB-like_REC"/>
</dbReference>
<evidence type="ECO:0000313" key="8">
    <source>
        <dbReference type="EMBL" id="MDC0668380.1"/>
    </source>
</evidence>
<evidence type="ECO:0000313" key="9">
    <source>
        <dbReference type="Proteomes" id="UP001217838"/>
    </source>
</evidence>
<protein>
    <submittedName>
        <fullName evidence="8">Response regulator transcription factor</fullName>
    </submittedName>
</protein>
<keyword evidence="2" id="KW-0805">Transcription regulation</keyword>
<dbReference type="PRINTS" id="PR00038">
    <property type="entry name" value="HTHLUXR"/>
</dbReference>
<evidence type="ECO:0000256" key="4">
    <source>
        <dbReference type="ARBA" id="ARBA00023163"/>
    </source>
</evidence>
<dbReference type="SMART" id="SM00421">
    <property type="entry name" value="HTH_LUXR"/>
    <property type="match status" value="1"/>
</dbReference>
<dbReference type="PANTHER" id="PTHR44688:SF16">
    <property type="entry name" value="DNA-BINDING TRANSCRIPTIONAL ACTIVATOR DEVR_DOSR"/>
    <property type="match status" value="1"/>
</dbReference>
<comment type="caution">
    <text evidence="5">Lacks conserved residue(s) required for the propagation of feature annotation.</text>
</comment>
<proteinExistence type="predicted"/>
<accession>A0ABT5B3X6</accession>
<feature type="domain" description="HTH luxR-type" evidence="6">
    <location>
        <begin position="134"/>
        <end position="199"/>
    </location>
</feature>
<dbReference type="SUPFAM" id="SSF52172">
    <property type="entry name" value="CheY-like"/>
    <property type="match status" value="1"/>
</dbReference>
<dbReference type="RefSeq" id="WP_271997458.1">
    <property type="nucleotide sequence ID" value="NZ_JAQNDN010000004.1"/>
</dbReference>
<dbReference type="InterPro" id="IPR016032">
    <property type="entry name" value="Sig_transdc_resp-reg_C-effctor"/>
</dbReference>
<dbReference type="PROSITE" id="PS50043">
    <property type="entry name" value="HTH_LUXR_2"/>
    <property type="match status" value="1"/>
</dbReference>
<gene>
    <name evidence="8" type="ORF">POL58_11560</name>
</gene>
<keyword evidence="1" id="KW-0597">Phosphoprotein</keyword>
<dbReference type="Pfam" id="PF00196">
    <property type="entry name" value="GerE"/>
    <property type="match status" value="1"/>
</dbReference>
<sequence>MDDHTLVLEALGALLRPEFAVLGLFTDAAAALAAALELHPDILLLEVELPGQQGVDLVRELRRSGSAVRCVFVTRRADPARARECLAAGAWGYVLKDASAAELIAGLRTVAAGGVHVSPQIEARLAPRETSAPGRRHSLDLTERQQEVLARVAAGMAGKEIATDLGIALKTVEFHKCRISRQLGLNSTAAMTRYAIERGLVHERKRD</sequence>
<dbReference type="CDD" id="cd06170">
    <property type="entry name" value="LuxR_C_like"/>
    <property type="match status" value="1"/>
</dbReference>
<dbReference type="Gene3D" id="3.40.50.2300">
    <property type="match status" value="1"/>
</dbReference>
<organism evidence="8 9">
    <name type="scientific">Nannocystis radixulma</name>
    <dbReference type="NCBI Taxonomy" id="2995305"/>
    <lineage>
        <taxon>Bacteria</taxon>
        <taxon>Pseudomonadati</taxon>
        <taxon>Myxococcota</taxon>
        <taxon>Polyangia</taxon>
        <taxon>Nannocystales</taxon>
        <taxon>Nannocystaceae</taxon>
        <taxon>Nannocystis</taxon>
    </lineage>
</organism>
<comment type="caution">
    <text evidence="8">The sequence shown here is derived from an EMBL/GenBank/DDBJ whole genome shotgun (WGS) entry which is preliminary data.</text>
</comment>
<evidence type="ECO:0000259" key="6">
    <source>
        <dbReference type="PROSITE" id="PS50043"/>
    </source>
</evidence>
<feature type="domain" description="Response regulatory" evidence="7">
    <location>
        <begin position="1"/>
        <end position="111"/>
    </location>
</feature>
<dbReference type="PROSITE" id="PS50110">
    <property type="entry name" value="RESPONSE_REGULATORY"/>
    <property type="match status" value="1"/>
</dbReference>
<dbReference type="InterPro" id="IPR000792">
    <property type="entry name" value="Tscrpt_reg_LuxR_C"/>
</dbReference>
<evidence type="ECO:0000256" key="1">
    <source>
        <dbReference type="ARBA" id="ARBA00022553"/>
    </source>
</evidence>
<dbReference type="PANTHER" id="PTHR44688">
    <property type="entry name" value="DNA-BINDING TRANSCRIPTIONAL ACTIVATOR DEVR_DOSR"/>
    <property type="match status" value="1"/>
</dbReference>
<name>A0ABT5B3X6_9BACT</name>
<dbReference type="EMBL" id="JAQNDN010000004">
    <property type="protein sequence ID" value="MDC0668380.1"/>
    <property type="molecule type" value="Genomic_DNA"/>
</dbReference>
<keyword evidence="4" id="KW-0804">Transcription</keyword>
<evidence type="ECO:0000256" key="3">
    <source>
        <dbReference type="ARBA" id="ARBA00023125"/>
    </source>
</evidence>
<dbReference type="Pfam" id="PF00072">
    <property type="entry name" value="Response_reg"/>
    <property type="match status" value="1"/>
</dbReference>
<evidence type="ECO:0000256" key="5">
    <source>
        <dbReference type="PROSITE-ProRule" id="PRU00169"/>
    </source>
</evidence>
<dbReference type="CDD" id="cd17535">
    <property type="entry name" value="REC_NarL-like"/>
    <property type="match status" value="1"/>
</dbReference>
<evidence type="ECO:0000259" key="7">
    <source>
        <dbReference type="PROSITE" id="PS50110"/>
    </source>
</evidence>
<keyword evidence="9" id="KW-1185">Reference proteome</keyword>